<evidence type="ECO:0000313" key="7">
    <source>
        <dbReference type="Proteomes" id="UP000255326"/>
    </source>
</evidence>
<dbReference type="Pfam" id="PF00126">
    <property type="entry name" value="HTH_1"/>
    <property type="match status" value="1"/>
</dbReference>
<evidence type="ECO:0000256" key="1">
    <source>
        <dbReference type="ARBA" id="ARBA00009437"/>
    </source>
</evidence>
<dbReference type="RefSeq" id="WP_114747386.1">
    <property type="nucleotide sequence ID" value="NZ_QQAY01000030.1"/>
</dbReference>
<keyword evidence="4" id="KW-0804">Transcription</keyword>
<sequence length="294" mass="33587">MDIRQLTYFLEVARSRSFTKASQVLHLTQPTLSKMVKSLEDELEMDLIDRSARQIELTEAGEIVFEQGQIILESLDHLSMNLNDLMQLKKGRIKIGIPPLIGFLFFPRIIKEFQDLYPDIAIKLIEHGANKVEEEVKDGLIDIGVVVLPIDKEAFDIVPFVKEELMLFVHKDHPLAKKKQVRMRELQEETFILFSEDFALHHWIINECAKAGFQPNIGYESSQWDFISGMIGENLGVSILPYSISKKVDPEVIKAVPIVDPSIPWKLGLILKKGRYVSHASKAFIDVISSLYEK</sequence>
<comment type="similarity">
    <text evidence="1">Belongs to the LysR transcriptional regulatory family.</text>
</comment>
<dbReference type="Proteomes" id="UP000255326">
    <property type="component" value="Unassembled WGS sequence"/>
</dbReference>
<reference evidence="6 7" key="1">
    <citation type="submission" date="2018-07" db="EMBL/GenBank/DDBJ databases">
        <title>Genomic Encyclopedia of Type Strains, Phase IV (KMG-IV): sequencing the most valuable type-strain genomes for metagenomic binning, comparative biology and taxonomic classification.</title>
        <authorList>
            <person name="Goeker M."/>
        </authorList>
    </citation>
    <scope>NUCLEOTIDE SEQUENCE [LARGE SCALE GENOMIC DNA]</scope>
    <source>
        <strain evidence="6 7">DSM 25281</strain>
    </source>
</reference>
<feature type="domain" description="HTH lysR-type" evidence="5">
    <location>
        <begin position="1"/>
        <end position="58"/>
    </location>
</feature>
<proteinExistence type="inferred from homology"/>
<dbReference type="InterPro" id="IPR036390">
    <property type="entry name" value="WH_DNA-bd_sf"/>
</dbReference>
<dbReference type="Gene3D" id="3.40.190.290">
    <property type="match status" value="1"/>
</dbReference>
<dbReference type="GO" id="GO:0003677">
    <property type="term" value="F:DNA binding"/>
    <property type="evidence" value="ECO:0007669"/>
    <property type="project" value="UniProtKB-KW"/>
</dbReference>
<keyword evidence="3 6" id="KW-0238">DNA-binding</keyword>
<dbReference type="Gene3D" id="1.10.10.10">
    <property type="entry name" value="Winged helix-like DNA-binding domain superfamily/Winged helix DNA-binding domain"/>
    <property type="match status" value="1"/>
</dbReference>
<dbReference type="InterPro" id="IPR000847">
    <property type="entry name" value="LysR_HTH_N"/>
</dbReference>
<keyword evidence="7" id="KW-1185">Reference proteome</keyword>
<gene>
    <name evidence="6" type="ORF">DFR59_1308</name>
</gene>
<dbReference type="PANTHER" id="PTHR30419:SF8">
    <property type="entry name" value="NITROGEN ASSIMILATION TRANSCRIPTIONAL ACTIVATOR-RELATED"/>
    <property type="match status" value="1"/>
</dbReference>
<dbReference type="GO" id="GO:0003700">
    <property type="term" value="F:DNA-binding transcription factor activity"/>
    <property type="evidence" value="ECO:0007669"/>
    <property type="project" value="InterPro"/>
</dbReference>
<dbReference type="OrthoDB" id="9803735at2"/>
<organism evidence="6 7">
    <name type="scientific">Falsibacillus pallidus</name>
    <dbReference type="NCBI Taxonomy" id="493781"/>
    <lineage>
        <taxon>Bacteria</taxon>
        <taxon>Bacillati</taxon>
        <taxon>Bacillota</taxon>
        <taxon>Bacilli</taxon>
        <taxon>Bacillales</taxon>
        <taxon>Bacillaceae</taxon>
        <taxon>Falsibacillus</taxon>
    </lineage>
</organism>
<accession>A0A370FXV1</accession>
<dbReference type="Pfam" id="PF03466">
    <property type="entry name" value="LysR_substrate"/>
    <property type="match status" value="1"/>
</dbReference>
<dbReference type="CDD" id="cd08438">
    <property type="entry name" value="PBP2_CidR"/>
    <property type="match status" value="1"/>
</dbReference>
<name>A0A370FXV1_9BACI</name>
<keyword evidence="2" id="KW-0805">Transcription regulation</keyword>
<evidence type="ECO:0000256" key="4">
    <source>
        <dbReference type="ARBA" id="ARBA00023163"/>
    </source>
</evidence>
<evidence type="ECO:0000256" key="3">
    <source>
        <dbReference type="ARBA" id="ARBA00023125"/>
    </source>
</evidence>
<dbReference type="InterPro" id="IPR005119">
    <property type="entry name" value="LysR_subst-bd"/>
</dbReference>
<evidence type="ECO:0000313" key="6">
    <source>
        <dbReference type="EMBL" id="RDI36451.1"/>
    </source>
</evidence>
<dbReference type="PROSITE" id="PS50931">
    <property type="entry name" value="HTH_LYSR"/>
    <property type="match status" value="1"/>
</dbReference>
<dbReference type="PANTHER" id="PTHR30419">
    <property type="entry name" value="HTH-TYPE TRANSCRIPTIONAL REGULATOR YBHD"/>
    <property type="match status" value="1"/>
</dbReference>
<evidence type="ECO:0000256" key="2">
    <source>
        <dbReference type="ARBA" id="ARBA00023015"/>
    </source>
</evidence>
<dbReference type="GO" id="GO:0005829">
    <property type="term" value="C:cytosol"/>
    <property type="evidence" value="ECO:0007669"/>
    <property type="project" value="TreeGrafter"/>
</dbReference>
<dbReference type="EMBL" id="QQAY01000030">
    <property type="protein sequence ID" value="RDI36451.1"/>
    <property type="molecule type" value="Genomic_DNA"/>
</dbReference>
<protein>
    <submittedName>
        <fullName evidence="6">DNA-binding transcriptional LysR family regulator</fullName>
    </submittedName>
</protein>
<dbReference type="SUPFAM" id="SSF46785">
    <property type="entry name" value="Winged helix' DNA-binding domain"/>
    <property type="match status" value="1"/>
</dbReference>
<comment type="caution">
    <text evidence="6">The sequence shown here is derived from an EMBL/GenBank/DDBJ whole genome shotgun (WGS) entry which is preliminary data.</text>
</comment>
<dbReference type="SUPFAM" id="SSF53850">
    <property type="entry name" value="Periplasmic binding protein-like II"/>
    <property type="match status" value="1"/>
</dbReference>
<dbReference type="FunFam" id="1.10.10.10:FF:000001">
    <property type="entry name" value="LysR family transcriptional regulator"/>
    <property type="match status" value="1"/>
</dbReference>
<dbReference type="InterPro" id="IPR036388">
    <property type="entry name" value="WH-like_DNA-bd_sf"/>
</dbReference>
<dbReference type="AlphaFoldDB" id="A0A370FXV1"/>
<dbReference type="InterPro" id="IPR050950">
    <property type="entry name" value="HTH-type_LysR_regulators"/>
</dbReference>
<dbReference type="PRINTS" id="PR00039">
    <property type="entry name" value="HTHLYSR"/>
</dbReference>
<evidence type="ECO:0000259" key="5">
    <source>
        <dbReference type="PROSITE" id="PS50931"/>
    </source>
</evidence>